<protein>
    <submittedName>
        <fullName evidence="2">Uncharacterized protein</fullName>
    </submittedName>
</protein>
<comment type="caution">
    <text evidence="2">The sequence shown here is derived from an EMBL/GenBank/DDBJ whole genome shotgun (WGS) entry which is preliminary data.</text>
</comment>
<evidence type="ECO:0000256" key="1">
    <source>
        <dbReference type="SAM" id="SignalP"/>
    </source>
</evidence>
<organism evidence="2 3">
    <name type="scientific">Lasiosphaeria miniovina</name>
    <dbReference type="NCBI Taxonomy" id="1954250"/>
    <lineage>
        <taxon>Eukaryota</taxon>
        <taxon>Fungi</taxon>
        <taxon>Dikarya</taxon>
        <taxon>Ascomycota</taxon>
        <taxon>Pezizomycotina</taxon>
        <taxon>Sordariomycetes</taxon>
        <taxon>Sordariomycetidae</taxon>
        <taxon>Sordariales</taxon>
        <taxon>Lasiosphaeriaceae</taxon>
        <taxon>Lasiosphaeria</taxon>
    </lineage>
</organism>
<keyword evidence="3" id="KW-1185">Reference proteome</keyword>
<accession>A0AA40ATW6</accession>
<feature type="chain" id="PRO_5041431151" evidence="1">
    <location>
        <begin position="29"/>
        <end position="146"/>
    </location>
</feature>
<evidence type="ECO:0000313" key="2">
    <source>
        <dbReference type="EMBL" id="KAK0721936.1"/>
    </source>
</evidence>
<sequence>MGASYLFRPILVSCLAAILAAITSPASAVQFFVGYGNLPYDPLCAEPCFRSFTSYMLACPDRIDSSHGSDMSMMSTSTPSCYAASTPFLTSVAWCMSSKCAEYAVAASKLKFSWKQTVTGDRAVASCWRSSCLLGAGFMSCCGTRV</sequence>
<gene>
    <name evidence="2" type="ORF">B0T26DRAFT_749404</name>
</gene>
<dbReference type="RefSeq" id="XP_060297860.1">
    <property type="nucleotide sequence ID" value="XM_060445100.1"/>
</dbReference>
<proteinExistence type="predicted"/>
<name>A0AA40ATW6_9PEZI</name>
<dbReference type="Proteomes" id="UP001172101">
    <property type="component" value="Unassembled WGS sequence"/>
</dbReference>
<keyword evidence="1" id="KW-0732">Signal</keyword>
<dbReference type="EMBL" id="JAUIRO010000003">
    <property type="protein sequence ID" value="KAK0721936.1"/>
    <property type="molecule type" value="Genomic_DNA"/>
</dbReference>
<evidence type="ECO:0000313" key="3">
    <source>
        <dbReference type="Proteomes" id="UP001172101"/>
    </source>
</evidence>
<feature type="signal peptide" evidence="1">
    <location>
        <begin position="1"/>
        <end position="28"/>
    </location>
</feature>
<dbReference type="GeneID" id="85328370"/>
<reference evidence="2" key="1">
    <citation type="submission" date="2023-06" db="EMBL/GenBank/DDBJ databases">
        <title>Genome-scale phylogeny and comparative genomics of the fungal order Sordariales.</title>
        <authorList>
            <consortium name="Lawrence Berkeley National Laboratory"/>
            <person name="Hensen N."/>
            <person name="Bonometti L."/>
            <person name="Westerberg I."/>
            <person name="Brannstrom I.O."/>
            <person name="Guillou S."/>
            <person name="Cros-Aarteil S."/>
            <person name="Calhoun S."/>
            <person name="Haridas S."/>
            <person name="Kuo A."/>
            <person name="Mondo S."/>
            <person name="Pangilinan J."/>
            <person name="Riley R."/>
            <person name="LaButti K."/>
            <person name="Andreopoulos B."/>
            <person name="Lipzen A."/>
            <person name="Chen C."/>
            <person name="Yanf M."/>
            <person name="Daum C."/>
            <person name="Ng V."/>
            <person name="Clum A."/>
            <person name="Steindorff A."/>
            <person name="Ohm R."/>
            <person name="Martin F."/>
            <person name="Silar P."/>
            <person name="Natvig D."/>
            <person name="Lalanne C."/>
            <person name="Gautier V."/>
            <person name="Ament-velasquez S.L."/>
            <person name="Kruys A."/>
            <person name="Hutchinson M.I."/>
            <person name="Powell A.J."/>
            <person name="Barry K."/>
            <person name="Miller A.N."/>
            <person name="Grigoriev I.V."/>
            <person name="Debuchy R."/>
            <person name="Gladieux P."/>
            <person name="Thoren M.H."/>
            <person name="Johannesson H."/>
        </authorList>
    </citation>
    <scope>NUCLEOTIDE SEQUENCE</scope>
    <source>
        <strain evidence="2">SMH2392-1A</strain>
    </source>
</reference>
<dbReference type="AlphaFoldDB" id="A0AA40ATW6"/>